<feature type="domain" description="CBM21" evidence="2">
    <location>
        <begin position="270"/>
        <end position="398"/>
    </location>
</feature>
<dbReference type="Proteomes" id="UP000000689">
    <property type="component" value="Chromosome 9"/>
</dbReference>
<dbReference type="AlphaFoldDB" id="G0WGA3"/>
<organism evidence="3 4">
    <name type="scientific">Naumovozyma dairenensis (strain ATCC 10597 / BCRC 20456 / CBS 421 / NBRC 0211 / NRRL Y-12639)</name>
    <name type="common">Saccharomyces dairenensis</name>
    <dbReference type="NCBI Taxonomy" id="1071378"/>
    <lineage>
        <taxon>Eukaryota</taxon>
        <taxon>Fungi</taxon>
        <taxon>Dikarya</taxon>
        <taxon>Ascomycota</taxon>
        <taxon>Saccharomycotina</taxon>
        <taxon>Saccharomycetes</taxon>
        <taxon>Saccharomycetales</taxon>
        <taxon>Saccharomycetaceae</taxon>
        <taxon>Naumovozyma</taxon>
    </lineage>
</organism>
<sequence length="768" mass="87879">MIYQEPNRKQPLMNNKSALKKIIKTHSNSSISSATTTTTSSSSSSLKNVRFAPELTTVKNFCSNDEPISISNETSPSLLPIEHSHFKNYDDRNGDDDDDDDILLPLENYRLSNNFNYNFNFNLHTRNNNNSELESDSDLELDSDFDLKYFDNLNFNNFLLDTNKNKKKPYCHNNNNNNDIHRLIPMDEIPSIKPLLSVDTTTTSPSSSNDTTTEEDELLLNIHQKYDFNIIDWNLIGSDVNEFIPPQKHPNNNIQSDMEQAIFIYLNGQNIKLYSLSQDYNRMDQTSFKLIGYLVVNNLNFEKNIEIKYTFNNWKSIHYLMAYYNKSITKNIDEFKFTIDLTSLKNILKNQNLIYCNDNTNDNHKITNCPLNMELCCCYDVNNETYYDNNNYKNYNISIMVKTEKKIYSSPEISSSSSKQSITKQPNENENENENENNRSGKPVNSDFLISTTVTHQITKPDNSRRFTDDTDYYNTSPLKHLYHDDTTLIKPTNLNEVIISSIDDTLEDNEESNDHTDIVFNDEEKNCNNNKNNSNGMVQYNNVLPFLLTGDHNDDDDISYYCNYNNNYSSPHNENLMHYNNSLSSSSSSSSALSISQNELNSSSASSYSYDYPSLSSTFLNTPPSLSSSSLSSSITDMTPLNGLTKMNSNNSNNLRISSVIVDDLQSVLSDSTDTNNSNINDDNNTYYISNFGENNDNYNENYMASNNSVETITIGNRKSPPTIINETDYQSLLNSYCFYDPTITDLNNINEQNAHHDSIGIFSFKK</sequence>
<protein>
    <recommendedName>
        <fullName evidence="2">CBM21 domain-containing protein</fullName>
    </recommendedName>
</protein>
<dbReference type="GO" id="GO:2001069">
    <property type="term" value="F:glycogen binding"/>
    <property type="evidence" value="ECO:0007669"/>
    <property type="project" value="TreeGrafter"/>
</dbReference>
<evidence type="ECO:0000313" key="4">
    <source>
        <dbReference type="Proteomes" id="UP000000689"/>
    </source>
</evidence>
<dbReference type="InterPro" id="IPR038175">
    <property type="entry name" value="CBM21_dom_sf"/>
</dbReference>
<dbReference type="GO" id="GO:0000164">
    <property type="term" value="C:protein phosphatase type 1 complex"/>
    <property type="evidence" value="ECO:0007669"/>
    <property type="project" value="TreeGrafter"/>
</dbReference>
<dbReference type="InterPro" id="IPR005036">
    <property type="entry name" value="CBM21_dom"/>
</dbReference>
<dbReference type="OMA" id="THDFENG"/>
<dbReference type="GO" id="GO:0008157">
    <property type="term" value="F:protein phosphatase 1 binding"/>
    <property type="evidence" value="ECO:0007669"/>
    <property type="project" value="TreeGrafter"/>
</dbReference>
<evidence type="ECO:0000259" key="2">
    <source>
        <dbReference type="PROSITE" id="PS51159"/>
    </source>
</evidence>
<dbReference type="GeneID" id="11493825"/>
<proteinExistence type="predicted"/>
<dbReference type="eggNOG" id="KOG3986">
    <property type="taxonomic scope" value="Eukaryota"/>
</dbReference>
<feature type="region of interest" description="Disordered" evidence="1">
    <location>
        <begin position="410"/>
        <end position="446"/>
    </location>
</feature>
<dbReference type="OrthoDB" id="1881at2759"/>
<dbReference type="InterPro" id="IPR050782">
    <property type="entry name" value="PP1_regulatory_subunit_3"/>
</dbReference>
<dbReference type="PANTHER" id="PTHR12307">
    <property type="entry name" value="PROTEIN PHOSPHATASE 1 REGULATORY SUBUNIT"/>
    <property type="match status" value="1"/>
</dbReference>
<dbReference type="RefSeq" id="XP_003672057.1">
    <property type="nucleotide sequence ID" value="XM_003672009.1"/>
</dbReference>
<reference evidence="3 4" key="1">
    <citation type="journal article" date="2011" name="Proc. Natl. Acad. Sci. U.S.A.">
        <title>Evolutionary erosion of yeast sex chromosomes by mating-type switching accidents.</title>
        <authorList>
            <person name="Gordon J.L."/>
            <person name="Armisen D."/>
            <person name="Proux-Wera E."/>
            <person name="Oheigeartaigh S.S."/>
            <person name="Byrne K.P."/>
            <person name="Wolfe K.H."/>
        </authorList>
    </citation>
    <scope>NUCLEOTIDE SEQUENCE [LARGE SCALE GENOMIC DNA]</scope>
    <source>
        <strain evidence="4">ATCC 10597 / BCRC 20456 / CBS 421 / NBRC 0211 / NRRL Y-12639</strain>
    </source>
</reference>
<feature type="compositionally biased region" description="Low complexity" evidence="1">
    <location>
        <begin position="410"/>
        <end position="422"/>
    </location>
</feature>
<gene>
    <name evidence="3" type="primary">NDAI0I02460</name>
    <name evidence="3" type="ordered locus">NDAI_0I02460</name>
</gene>
<evidence type="ECO:0000313" key="3">
    <source>
        <dbReference type="EMBL" id="CCD26814.1"/>
    </source>
</evidence>
<dbReference type="PROSITE" id="PS51159">
    <property type="entry name" value="CBM21"/>
    <property type="match status" value="1"/>
</dbReference>
<accession>G0WGA3</accession>
<dbReference type="GO" id="GO:0005979">
    <property type="term" value="P:regulation of glycogen biosynthetic process"/>
    <property type="evidence" value="ECO:0007669"/>
    <property type="project" value="TreeGrafter"/>
</dbReference>
<name>G0WGA3_NAUDC</name>
<dbReference type="KEGG" id="ndi:NDAI_0I02460"/>
<dbReference type="STRING" id="1071378.G0WGA3"/>
<evidence type="ECO:0000256" key="1">
    <source>
        <dbReference type="SAM" id="MobiDB-lite"/>
    </source>
</evidence>
<dbReference type="HOGENOM" id="CLU_014598_0_0_1"/>
<dbReference type="EMBL" id="HE580275">
    <property type="protein sequence ID" value="CCD26814.1"/>
    <property type="molecule type" value="Genomic_DNA"/>
</dbReference>
<dbReference type="Pfam" id="PF03370">
    <property type="entry name" value="CBM_21"/>
    <property type="match status" value="1"/>
</dbReference>
<dbReference type="PANTHER" id="PTHR12307:SF51">
    <property type="entry name" value="SERINE_THREONINE-PROTEIN PHOSPHATASE 1 REGULATORY SUBUNIT GAC1-RELATED"/>
    <property type="match status" value="1"/>
</dbReference>
<keyword evidence="4" id="KW-1185">Reference proteome</keyword>
<dbReference type="Gene3D" id="2.60.40.2440">
    <property type="entry name" value="Carbohydrate binding type-21 domain"/>
    <property type="match status" value="1"/>
</dbReference>